<keyword evidence="7" id="KW-1185">Reference proteome</keyword>
<comment type="caution">
    <text evidence="6">The sequence shown here is derived from an EMBL/GenBank/DDBJ whole genome shotgun (WGS) entry which is preliminary data.</text>
</comment>
<evidence type="ECO:0000256" key="4">
    <source>
        <dbReference type="RuleBase" id="RU361235"/>
    </source>
</evidence>
<gene>
    <name evidence="6" type="ORF">MSPICULIGERA_LOCUS20855</name>
</gene>
<proteinExistence type="inferred from homology"/>
<evidence type="ECO:0000313" key="6">
    <source>
        <dbReference type="EMBL" id="CAJ0582725.1"/>
    </source>
</evidence>
<dbReference type="PROSITE" id="PS00122">
    <property type="entry name" value="CARBOXYLESTERASE_B_1"/>
    <property type="match status" value="1"/>
</dbReference>
<feature type="domain" description="Carboxylesterase type B" evidence="5">
    <location>
        <begin position="73"/>
        <end position="508"/>
    </location>
</feature>
<name>A0AA36G827_9BILA</name>
<dbReference type="PANTHER" id="PTHR11559">
    <property type="entry name" value="CARBOXYLESTERASE"/>
    <property type="match status" value="1"/>
</dbReference>
<comment type="similarity">
    <text evidence="1 4">Belongs to the type-B carboxylesterase/lipase family.</text>
</comment>
<keyword evidence="4" id="KW-0732">Signal</keyword>
<feature type="signal peptide" evidence="4">
    <location>
        <begin position="1"/>
        <end position="20"/>
    </location>
</feature>
<protein>
    <recommendedName>
        <fullName evidence="4">Carboxylic ester hydrolase</fullName>
        <ecNumber evidence="4">3.1.1.-</ecNumber>
    </recommendedName>
</protein>
<keyword evidence="3 4" id="KW-0378">Hydrolase</keyword>
<dbReference type="InterPro" id="IPR050309">
    <property type="entry name" value="Type-B_Carboxylest/Lipase"/>
</dbReference>
<dbReference type="SUPFAM" id="SSF53474">
    <property type="entry name" value="alpha/beta-Hydrolases"/>
    <property type="match status" value="1"/>
</dbReference>
<dbReference type="AlphaFoldDB" id="A0AA36G827"/>
<dbReference type="Gene3D" id="3.40.50.1820">
    <property type="entry name" value="alpha/beta hydrolase"/>
    <property type="match status" value="1"/>
</dbReference>
<feature type="domain" description="Carboxylesterase type B" evidence="5">
    <location>
        <begin position="22"/>
        <end position="64"/>
    </location>
</feature>
<dbReference type="Proteomes" id="UP001177023">
    <property type="component" value="Unassembled WGS sequence"/>
</dbReference>
<sequence length="527" mass="59811">MIPQLAFSLLLSILAPLLWADCPTVITRQGPVQGSKEYTKDGTMIYQFLGIPFAQPPIGRLRFEVSFSDGSDFGEDCLYLNVWTSDLKGNLPVLIFIHGGGFLQGSAARHPGKPLMEVYARRGIVMVTIQYRLGPFGFLTKNDSRISPNLGLWDQNRALKWVNENIDRFGGDPKRVTIFGESAGSVSVSYQTISEHSKNLFSAAIEMSGSMLCGFAKGKNVVKFTEEYIKALGCGDARDYKECLQSKSEHEFLNVKAGWGDICGFSDLDYLGFAPIPDGDFLPLDVETAIETAPKVPTLMGVNQKEGRAFTLQGEFPYSMAPSFYKMANSKYLKAYIKDWITSGGYLEHEKDAAGEDIYKFLSMDNDNDTDHFFWIEQYVLSYSDFMMNIPIVREAVARTKSGSPVWAFTFDHSNPAQWPKDQPVQGSTHAGEYPWTLEMHLNFNYTAEDLVVKDAIQDLFVQFVKTRDPNIDRLKWDPFTIENFDYMSISPKSEMKKDWFGSNYRFWTNTMNKYSYDFISEQKWKS</sequence>
<dbReference type="EMBL" id="CATQJA010002664">
    <property type="protein sequence ID" value="CAJ0582725.1"/>
    <property type="molecule type" value="Genomic_DNA"/>
</dbReference>
<dbReference type="InterPro" id="IPR019826">
    <property type="entry name" value="Carboxylesterase_B_AS"/>
</dbReference>
<reference evidence="6" key="1">
    <citation type="submission" date="2023-06" db="EMBL/GenBank/DDBJ databases">
        <authorList>
            <person name="Delattre M."/>
        </authorList>
    </citation>
    <scope>NUCLEOTIDE SEQUENCE</scope>
    <source>
        <strain evidence="6">AF72</strain>
    </source>
</reference>
<dbReference type="GO" id="GO:0052689">
    <property type="term" value="F:carboxylic ester hydrolase activity"/>
    <property type="evidence" value="ECO:0007669"/>
    <property type="project" value="UniProtKB-KW"/>
</dbReference>
<dbReference type="EC" id="3.1.1.-" evidence="4"/>
<evidence type="ECO:0000313" key="7">
    <source>
        <dbReference type="Proteomes" id="UP001177023"/>
    </source>
</evidence>
<keyword evidence="2" id="KW-0719">Serine esterase</keyword>
<evidence type="ECO:0000256" key="2">
    <source>
        <dbReference type="ARBA" id="ARBA00022487"/>
    </source>
</evidence>
<organism evidence="6 7">
    <name type="scientific">Mesorhabditis spiculigera</name>
    <dbReference type="NCBI Taxonomy" id="96644"/>
    <lineage>
        <taxon>Eukaryota</taxon>
        <taxon>Metazoa</taxon>
        <taxon>Ecdysozoa</taxon>
        <taxon>Nematoda</taxon>
        <taxon>Chromadorea</taxon>
        <taxon>Rhabditida</taxon>
        <taxon>Rhabditina</taxon>
        <taxon>Rhabditomorpha</taxon>
        <taxon>Rhabditoidea</taxon>
        <taxon>Rhabditidae</taxon>
        <taxon>Mesorhabditinae</taxon>
        <taxon>Mesorhabditis</taxon>
    </lineage>
</organism>
<feature type="chain" id="PRO_5041480739" description="Carboxylic ester hydrolase" evidence="4">
    <location>
        <begin position="21"/>
        <end position="527"/>
    </location>
</feature>
<dbReference type="Pfam" id="PF00135">
    <property type="entry name" value="COesterase"/>
    <property type="match status" value="2"/>
</dbReference>
<evidence type="ECO:0000259" key="5">
    <source>
        <dbReference type="Pfam" id="PF00135"/>
    </source>
</evidence>
<accession>A0AA36G827</accession>
<dbReference type="InterPro" id="IPR029058">
    <property type="entry name" value="AB_hydrolase_fold"/>
</dbReference>
<dbReference type="InterPro" id="IPR002018">
    <property type="entry name" value="CarbesteraseB"/>
</dbReference>
<evidence type="ECO:0000256" key="3">
    <source>
        <dbReference type="ARBA" id="ARBA00022801"/>
    </source>
</evidence>
<evidence type="ECO:0000256" key="1">
    <source>
        <dbReference type="ARBA" id="ARBA00005964"/>
    </source>
</evidence>
<feature type="non-terminal residue" evidence="6">
    <location>
        <position position="1"/>
    </location>
</feature>